<dbReference type="PANTHER" id="PTHR32089">
    <property type="entry name" value="METHYL-ACCEPTING CHEMOTAXIS PROTEIN MCPB"/>
    <property type="match status" value="1"/>
</dbReference>
<dbReference type="RefSeq" id="WP_089068401.1">
    <property type="nucleotide sequence ID" value="NZ_CP022358.1"/>
</dbReference>
<dbReference type="SMART" id="SM00304">
    <property type="entry name" value="HAMP"/>
    <property type="match status" value="1"/>
</dbReference>
<organism evidence="8 9">
    <name type="scientific">Shewanella bicestrii</name>
    <dbReference type="NCBI Taxonomy" id="2018305"/>
    <lineage>
        <taxon>Bacteria</taxon>
        <taxon>Pseudomonadati</taxon>
        <taxon>Pseudomonadota</taxon>
        <taxon>Gammaproteobacteria</taxon>
        <taxon>Alteromonadales</taxon>
        <taxon>Shewanellaceae</taxon>
        <taxon>Shewanella</taxon>
    </lineage>
</organism>
<dbReference type="KEGG" id="sbj:CF168_16720"/>
<keyword evidence="2 4" id="KW-0807">Transducer</keyword>
<dbReference type="CDD" id="cd06225">
    <property type="entry name" value="HAMP"/>
    <property type="match status" value="1"/>
</dbReference>
<dbReference type="PROSITE" id="PS50885">
    <property type="entry name" value="HAMP"/>
    <property type="match status" value="1"/>
</dbReference>
<dbReference type="PANTHER" id="PTHR32089:SF120">
    <property type="entry name" value="METHYL-ACCEPTING CHEMOTAXIS PROTEIN TLPQ"/>
    <property type="match status" value="1"/>
</dbReference>
<dbReference type="GO" id="GO:0007165">
    <property type="term" value="P:signal transduction"/>
    <property type="evidence" value="ECO:0007669"/>
    <property type="project" value="UniProtKB-KW"/>
</dbReference>
<dbReference type="AlphaFoldDB" id="A0A220UR72"/>
<keyword evidence="5" id="KW-1133">Transmembrane helix</keyword>
<keyword evidence="5" id="KW-0812">Transmembrane</keyword>
<dbReference type="FunFam" id="1.10.287.950:FF:000001">
    <property type="entry name" value="Methyl-accepting chemotaxis sensory transducer"/>
    <property type="match status" value="1"/>
</dbReference>
<feature type="transmembrane region" description="Helical" evidence="5">
    <location>
        <begin position="211"/>
        <end position="232"/>
    </location>
</feature>
<keyword evidence="9" id="KW-1185">Reference proteome</keyword>
<evidence type="ECO:0000256" key="5">
    <source>
        <dbReference type="SAM" id="Phobius"/>
    </source>
</evidence>
<evidence type="ECO:0000259" key="6">
    <source>
        <dbReference type="PROSITE" id="PS50111"/>
    </source>
</evidence>
<dbReference type="Pfam" id="PF00015">
    <property type="entry name" value="MCPsignal"/>
    <property type="match status" value="1"/>
</dbReference>
<sequence length="566" mass="61762">MLGFLKDLRIKYKMGSLIGIMLLLMLLLAAFSLLKMKRVTDEIHTITAENLPLVKLSSEVTILQLESSISLEKAFRASEIPVSAQERLIEGFIGEVIQHKERINGELLSTQTMLNEALTLPQPPELRDKTQQLIQEVTDIIRVYRDYDAQLATVVNAIQQHTQATALVQQVSDLERTQSQFNTQLSQFAQRLEQMTQTAVSITEDEEKSAIYGLMVISSVALILGLGIGMLFSQYIVRSITRLRNAAAMMESGNFSRVLQAESKDELGELTLSMNQMALTLSQTVGHVIGRSEEIASMVTELNAVAENNRRAILSQQEDTDQVAASMTQMAATITEVASSAETASFSAGQAEGRAKDSCAVVEASERITQQLVESAQQSSQLIQQLQASTGKILNFVSVVDAIAGQTNLLALNASIEAARAGDQGRGFAVVADEVRALATRSQTATQEISQLIQTLVLDAQSAVDSFGKNEQQINESSLQVKQIKQNLFEILDALTQLSQANAQVATASEEQAVTAEDISERLNTIRDSGESVLNSAFETAKASESLSQQANTLREAMQQFKVREA</sequence>
<evidence type="ECO:0000256" key="2">
    <source>
        <dbReference type="ARBA" id="ARBA00023224"/>
    </source>
</evidence>
<feature type="domain" description="HAMP" evidence="7">
    <location>
        <begin position="234"/>
        <end position="286"/>
    </location>
</feature>
<name>A0A220UR72_9GAMM</name>
<dbReference type="GO" id="GO:0006935">
    <property type="term" value="P:chemotaxis"/>
    <property type="evidence" value="ECO:0007669"/>
    <property type="project" value="InterPro"/>
</dbReference>
<dbReference type="InterPro" id="IPR003660">
    <property type="entry name" value="HAMP_dom"/>
</dbReference>
<proteinExistence type="inferred from homology"/>
<evidence type="ECO:0000313" key="9">
    <source>
        <dbReference type="Proteomes" id="UP000198367"/>
    </source>
</evidence>
<dbReference type="PRINTS" id="PR00260">
    <property type="entry name" value="CHEMTRNSDUCR"/>
</dbReference>
<dbReference type="SUPFAM" id="SSF58104">
    <property type="entry name" value="Methyl-accepting chemotaxis protein (MCP) signaling domain"/>
    <property type="match status" value="1"/>
</dbReference>
<dbReference type="GO" id="GO:0016020">
    <property type="term" value="C:membrane"/>
    <property type="evidence" value="ECO:0007669"/>
    <property type="project" value="UniProtKB-SubCell"/>
</dbReference>
<evidence type="ECO:0000256" key="4">
    <source>
        <dbReference type="PROSITE-ProRule" id="PRU00284"/>
    </source>
</evidence>
<dbReference type="Pfam" id="PF00672">
    <property type="entry name" value="HAMP"/>
    <property type="match status" value="1"/>
</dbReference>
<protein>
    <submittedName>
        <fullName evidence="8">Chemotaxis protein</fullName>
    </submittedName>
</protein>
<dbReference type="PROSITE" id="PS50111">
    <property type="entry name" value="CHEMOTAXIS_TRANSDUC_2"/>
    <property type="match status" value="1"/>
</dbReference>
<evidence type="ECO:0000313" key="8">
    <source>
        <dbReference type="EMBL" id="ASK70362.1"/>
    </source>
</evidence>
<keyword evidence="5" id="KW-0472">Membrane</keyword>
<comment type="subcellular location">
    <subcellularLocation>
        <location evidence="1">Membrane</location>
    </subcellularLocation>
</comment>
<dbReference type="Proteomes" id="UP000198367">
    <property type="component" value="Chromosome"/>
</dbReference>
<dbReference type="Gene3D" id="1.10.287.950">
    <property type="entry name" value="Methyl-accepting chemotaxis protein"/>
    <property type="match status" value="1"/>
</dbReference>
<evidence type="ECO:0000256" key="3">
    <source>
        <dbReference type="ARBA" id="ARBA00029447"/>
    </source>
</evidence>
<gene>
    <name evidence="8" type="ORF">CF168_16720</name>
</gene>
<dbReference type="GO" id="GO:0004888">
    <property type="term" value="F:transmembrane signaling receptor activity"/>
    <property type="evidence" value="ECO:0007669"/>
    <property type="project" value="InterPro"/>
</dbReference>
<accession>A0A220UR72</accession>
<dbReference type="InterPro" id="IPR004089">
    <property type="entry name" value="MCPsignal_dom"/>
</dbReference>
<dbReference type="SMART" id="SM00283">
    <property type="entry name" value="MA"/>
    <property type="match status" value="1"/>
</dbReference>
<feature type="domain" description="Methyl-accepting transducer" evidence="6">
    <location>
        <begin position="291"/>
        <end position="527"/>
    </location>
</feature>
<dbReference type="InterPro" id="IPR004090">
    <property type="entry name" value="Chemotax_Me-accpt_rcpt"/>
</dbReference>
<comment type="similarity">
    <text evidence="3">Belongs to the methyl-accepting chemotaxis (MCP) protein family.</text>
</comment>
<dbReference type="EMBL" id="CP022358">
    <property type="protein sequence ID" value="ASK70362.1"/>
    <property type="molecule type" value="Genomic_DNA"/>
</dbReference>
<feature type="transmembrane region" description="Helical" evidence="5">
    <location>
        <begin position="12"/>
        <end position="34"/>
    </location>
</feature>
<evidence type="ECO:0000256" key="1">
    <source>
        <dbReference type="ARBA" id="ARBA00004370"/>
    </source>
</evidence>
<evidence type="ECO:0000259" key="7">
    <source>
        <dbReference type="PROSITE" id="PS50885"/>
    </source>
</evidence>
<reference evidence="8 9" key="1">
    <citation type="submission" date="2017-07" db="EMBL/GenBank/DDBJ databases">
        <title>Phenotypical and genomic characterization of a clinical isolate of Shewanella bicestrii sp. nov. producing an extended-spectrum beta-lactamase and a new oxacillinase variant.</title>
        <authorList>
            <person name="Jousset A.B."/>
            <person name="Bonnin R.A."/>
            <person name="Girlich D."/>
            <person name="Dabos L."/>
            <person name="Potron A."/>
            <person name="Dortet L."/>
            <person name="Glaser P."/>
            <person name="Naas T."/>
        </authorList>
    </citation>
    <scope>NUCLEOTIDE SEQUENCE [LARGE SCALE GENOMIC DNA]</scope>
    <source>
        <strain evidence="8 9">JAB-1</strain>
    </source>
</reference>